<dbReference type="HOGENOM" id="CLU_2680818_0_0_5"/>
<dbReference type="GO" id="GO:0005886">
    <property type="term" value="C:plasma membrane"/>
    <property type="evidence" value="ECO:0007669"/>
    <property type="project" value="UniProtKB-SubCell"/>
</dbReference>
<evidence type="ECO:0000256" key="4">
    <source>
        <dbReference type="ARBA" id="ARBA00016461"/>
    </source>
</evidence>
<evidence type="ECO:0000256" key="11">
    <source>
        <dbReference type="ARBA" id="ARBA00023136"/>
    </source>
</evidence>
<evidence type="ECO:0000256" key="3">
    <source>
        <dbReference type="ARBA" id="ARBA00008741"/>
    </source>
</evidence>
<evidence type="ECO:0000313" key="14">
    <source>
        <dbReference type="Proteomes" id="UP000010077"/>
    </source>
</evidence>
<evidence type="ECO:0000256" key="1">
    <source>
        <dbReference type="ARBA" id="ARBA00002442"/>
    </source>
</evidence>
<keyword evidence="7 12" id="KW-0997">Cell inner membrane</keyword>
<keyword evidence="6 12" id="KW-1003">Cell membrane</keyword>
<evidence type="ECO:0000256" key="12">
    <source>
        <dbReference type="RuleBase" id="RU363101"/>
    </source>
</evidence>
<dbReference type="KEGG" id="thal:A1OE_533"/>
<organism evidence="13 14">
    <name type="scientific">Candidatus Endolissoclinum faulkneri L2</name>
    <dbReference type="NCBI Taxonomy" id="1193729"/>
    <lineage>
        <taxon>Bacteria</taxon>
        <taxon>Pseudomonadati</taxon>
        <taxon>Pseudomonadota</taxon>
        <taxon>Alphaproteobacteria</taxon>
        <taxon>Rhodospirillales</taxon>
        <taxon>Rhodospirillaceae</taxon>
        <taxon>Candidatus Endolissoclinum</taxon>
    </lineage>
</organism>
<comment type="similarity">
    <text evidence="3 12">Belongs to the CcmD/CycX/HelD family.</text>
</comment>
<evidence type="ECO:0000256" key="2">
    <source>
        <dbReference type="ARBA" id="ARBA00004377"/>
    </source>
</evidence>
<sequence length="74" mass="8368">MYYAILGELGMDYFSMGGYAAYVWPSYGLAVLILLGILINSWSITRRCEADLIYMHQNRSNVELASVANAEKIR</sequence>
<keyword evidence="14" id="KW-1185">Reference proteome</keyword>
<keyword evidence="8 12" id="KW-0812">Transmembrane</keyword>
<dbReference type="eggNOG" id="COG3114">
    <property type="taxonomic scope" value="Bacteria"/>
</dbReference>
<protein>
    <recommendedName>
        <fullName evidence="4 12">Heme exporter protein D</fullName>
    </recommendedName>
</protein>
<comment type="subcellular location">
    <subcellularLocation>
        <location evidence="2 12">Cell inner membrane</location>
        <topology evidence="2 12">Single-pass membrane protein</topology>
    </subcellularLocation>
</comment>
<dbReference type="NCBIfam" id="TIGR03141">
    <property type="entry name" value="cytochro_ccmD"/>
    <property type="match status" value="1"/>
</dbReference>
<dbReference type="AlphaFoldDB" id="K7ZCM5"/>
<evidence type="ECO:0000256" key="10">
    <source>
        <dbReference type="ARBA" id="ARBA00022989"/>
    </source>
</evidence>
<dbReference type="Pfam" id="PF04995">
    <property type="entry name" value="CcmD"/>
    <property type="match status" value="1"/>
</dbReference>
<evidence type="ECO:0000256" key="6">
    <source>
        <dbReference type="ARBA" id="ARBA00022475"/>
    </source>
</evidence>
<feature type="transmembrane region" description="Helical" evidence="12">
    <location>
        <begin position="20"/>
        <end position="39"/>
    </location>
</feature>
<dbReference type="STRING" id="1193729.A1OE_533"/>
<dbReference type="GO" id="GO:0015886">
    <property type="term" value="P:heme transport"/>
    <property type="evidence" value="ECO:0007669"/>
    <property type="project" value="InterPro"/>
</dbReference>
<keyword evidence="9 12" id="KW-0201">Cytochrome c-type biogenesis</keyword>
<keyword evidence="5 12" id="KW-0813">Transport</keyword>
<name>K7ZCM5_9PROT</name>
<gene>
    <name evidence="13" type="ORF">A1OE_533</name>
</gene>
<keyword evidence="11 12" id="KW-0472">Membrane</keyword>
<keyword evidence="10 12" id="KW-1133">Transmembrane helix</keyword>
<evidence type="ECO:0000256" key="8">
    <source>
        <dbReference type="ARBA" id="ARBA00022692"/>
    </source>
</evidence>
<dbReference type="EMBL" id="CP003539">
    <property type="protein sequence ID" value="AFX98726.1"/>
    <property type="molecule type" value="Genomic_DNA"/>
</dbReference>
<dbReference type="Proteomes" id="UP000010077">
    <property type="component" value="Chromosome"/>
</dbReference>
<dbReference type="GO" id="GO:0017004">
    <property type="term" value="P:cytochrome complex assembly"/>
    <property type="evidence" value="ECO:0007669"/>
    <property type="project" value="UniProtKB-KW"/>
</dbReference>
<dbReference type="InterPro" id="IPR007078">
    <property type="entry name" value="Haem_export_protD_CcmD"/>
</dbReference>
<proteinExistence type="inferred from homology"/>
<accession>K7ZCM5</accession>
<comment type="function">
    <text evidence="1 12">Required for the export of heme to the periplasm for the biogenesis of c-type cytochromes.</text>
</comment>
<evidence type="ECO:0000256" key="7">
    <source>
        <dbReference type="ARBA" id="ARBA00022519"/>
    </source>
</evidence>
<evidence type="ECO:0000256" key="9">
    <source>
        <dbReference type="ARBA" id="ARBA00022748"/>
    </source>
</evidence>
<evidence type="ECO:0000256" key="5">
    <source>
        <dbReference type="ARBA" id="ARBA00022448"/>
    </source>
</evidence>
<evidence type="ECO:0000313" key="13">
    <source>
        <dbReference type="EMBL" id="AFX98726.1"/>
    </source>
</evidence>
<reference evidence="13 14" key="1">
    <citation type="journal article" date="2012" name="Proc. Natl. Acad. Sci. U.S.A.">
        <title>Genome streamlining and chemical defense in a coral reef symbiosis.</title>
        <authorList>
            <person name="Kwan J.C."/>
            <person name="Donia M.S."/>
            <person name="Han A.W."/>
            <person name="Hirose E."/>
            <person name="Haygood M.G."/>
            <person name="Schmidt E.W."/>
        </authorList>
    </citation>
    <scope>NUCLEOTIDE SEQUENCE [LARGE SCALE GENOMIC DNA]</scope>
    <source>
        <strain evidence="13 14">L2</strain>
    </source>
</reference>